<feature type="transmembrane region" description="Helical" evidence="1">
    <location>
        <begin position="480"/>
        <end position="501"/>
    </location>
</feature>
<feature type="transmembrane region" description="Helical" evidence="1">
    <location>
        <begin position="382"/>
        <end position="410"/>
    </location>
</feature>
<keyword evidence="1" id="KW-1133">Transmembrane helix</keyword>
<evidence type="ECO:0000313" key="3">
    <source>
        <dbReference type="EMBL" id="SPQ98657.1"/>
    </source>
</evidence>
<feature type="transmembrane region" description="Helical" evidence="1">
    <location>
        <begin position="225"/>
        <end position="248"/>
    </location>
</feature>
<gene>
    <name evidence="3" type="ORF">PLBR_LOCUS5872</name>
</gene>
<feature type="transmembrane region" description="Helical" evidence="1">
    <location>
        <begin position="260"/>
        <end position="279"/>
    </location>
</feature>
<evidence type="ECO:0000256" key="1">
    <source>
        <dbReference type="SAM" id="Phobius"/>
    </source>
</evidence>
<evidence type="ECO:0000313" key="4">
    <source>
        <dbReference type="Proteomes" id="UP000290189"/>
    </source>
</evidence>
<dbReference type="EMBL" id="OVEO01000010">
    <property type="protein sequence ID" value="SPQ98657.1"/>
    <property type="molecule type" value="Genomic_DNA"/>
</dbReference>
<feature type="transmembrane region" description="Helical" evidence="1">
    <location>
        <begin position="299"/>
        <end position="326"/>
    </location>
</feature>
<sequence length="581" mass="62806">MSSKTMAPMVVRVGVLALLCLKLSNAKLMATYPVGNATSTTVTMKTATFRHANTSFSVAGRLRFVDGSDPSALGKEIAGTIMIVDFGSYQNAFAWGRACRSQACVGVVMVTRIDPTVSSLEAWVQADRAVRPNEQISPTPIVILDGKEALASIDEVRRQSEPVYATMDSSDVVEGTSMSVVYAGPGATVAFGIAWFVNVVNIIAAIYKVAAFAIDGEGKLRPVPLYPGVVFVTVLVASTIRLLFFANAAFSQLQGLSKPVYRIAITAFIPVTFTATAAIGMAMHDHLMQGKTVSTRHKVAVYSLLIALGFVFAIDLAGTFAAALTWHSFLNLTYISVFYFGINIPASILFIKYGRAVSKALLKNDKVSAGERARSLQFGRRVTISGVIGLFVLLTQFIFIPMSTVSVSYYLMLYTLSATLALTWHSFLNLTYISVFYFTINIPASILFIKYGTAVSKALLKNDKVSAGERARSLQFGRRVAISGMIGLFVLLTQFIFIPMSTVSVSYYLMLYTLSATLGALQCFTFVMAFRPRSSIFDKLPQMYLPSGLASWMPTSSVKGKSNVPSGAVVPAAPHPSHVTL</sequence>
<reference evidence="3 4" key="1">
    <citation type="submission" date="2018-03" db="EMBL/GenBank/DDBJ databases">
        <authorList>
            <person name="Fogelqvist J."/>
        </authorList>
    </citation>
    <scope>NUCLEOTIDE SEQUENCE [LARGE SCALE GENOMIC DNA]</scope>
</reference>
<geneLocation type="mitochondrion" evidence="3"/>
<feature type="chain" id="PRO_5018025173" evidence="2">
    <location>
        <begin position="27"/>
        <end position="581"/>
    </location>
</feature>
<keyword evidence="1" id="KW-0812">Transmembrane</keyword>
<protein>
    <submittedName>
        <fullName evidence="3">Uncharacterized protein</fullName>
    </submittedName>
</protein>
<organism evidence="3 4">
    <name type="scientific">Plasmodiophora brassicae</name>
    <name type="common">Clubroot disease agent</name>
    <dbReference type="NCBI Taxonomy" id="37360"/>
    <lineage>
        <taxon>Eukaryota</taxon>
        <taxon>Sar</taxon>
        <taxon>Rhizaria</taxon>
        <taxon>Endomyxa</taxon>
        <taxon>Phytomyxea</taxon>
        <taxon>Plasmodiophorida</taxon>
        <taxon>Plasmodiophoridae</taxon>
        <taxon>Plasmodiophora</taxon>
    </lineage>
</organism>
<dbReference type="AlphaFoldDB" id="A0A3P3YEQ0"/>
<keyword evidence="1" id="KW-0472">Membrane</keyword>
<keyword evidence="2" id="KW-0732">Signal</keyword>
<dbReference type="Proteomes" id="UP000290189">
    <property type="component" value="Unassembled WGS sequence"/>
</dbReference>
<accession>A0A3P3YEQ0</accession>
<name>A0A3P3YEQ0_PLABS</name>
<feature type="transmembrane region" description="Helical" evidence="1">
    <location>
        <begin position="430"/>
        <end position="449"/>
    </location>
</feature>
<feature type="transmembrane region" description="Helical" evidence="1">
    <location>
        <begin position="332"/>
        <end position="351"/>
    </location>
</feature>
<evidence type="ECO:0000256" key="2">
    <source>
        <dbReference type="SAM" id="SignalP"/>
    </source>
</evidence>
<feature type="signal peptide" evidence="2">
    <location>
        <begin position="1"/>
        <end position="26"/>
    </location>
</feature>
<keyword evidence="3" id="KW-0496">Mitochondrion</keyword>
<feature type="transmembrane region" description="Helical" evidence="1">
    <location>
        <begin position="507"/>
        <end position="530"/>
    </location>
</feature>
<feature type="transmembrane region" description="Helical" evidence="1">
    <location>
        <begin position="189"/>
        <end position="213"/>
    </location>
</feature>
<proteinExistence type="predicted"/>